<protein>
    <submittedName>
        <fullName evidence="9">TIR domain-containing protein</fullName>
    </submittedName>
</protein>
<dbReference type="InterPro" id="IPR035897">
    <property type="entry name" value="Toll_tir_struct_dom_sf"/>
</dbReference>
<dbReference type="InterPro" id="IPR011990">
    <property type="entry name" value="TPR-like_helical_dom_sf"/>
</dbReference>
<dbReference type="Pfam" id="PF13676">
    <property type="entry name" value="TIR_2"/>
    <property type="match status" value="1"/>
</dbReference>
<keyword evidence="1" id="KW-0808">Transferase</keyword>
<dbReference type="AlphaFoldDB" id="A0A4P6K1Y9"/>
<dbReference type="PROSITE" id="PS50104">
    <property type="entry name" value="TIR"/>
    <property type="match status" value="1"/>
</dbReference>
<evidence type="ECO:0000256" key="2">
    <source>
        <dbReference type="ARBA" id="ARBA00022741"/>
    </source>
</evidence>
<evidence type="ECO:0000256" key="6">
    <source>
        <dbReference type="SAM" id="Phobius"/>
    </source>
</evidence>
<feature type="transmembrane region" description="Helical" evidence="6">
    <location>
        <begin position="483"/>
        <end position="505"/>
    </location>
</feature>
<feature type="repeat" description="TPR" evidence="5">
    <location>
        <begin position="631"/>
        <end position="664"/>
    </location>
</feature>
<dbReference type="GO" id="GO:0004674">
    <property type="term" value="F:protein serine/threonine kinase activity"/>
    <property type="evidence" value="ECO:0007669"/>
    <property type="project" value="TreeGrafter"/>
</dbReference>
<evidence type="ECO:0000256" key="4">
    <source>
        <dbReference type="ARBA" id="ARBA00022840"/>
    </source>
</evidence>
<name>A0A4P6K1Y9_KTERU</name>
<dbReference type="SMART" id="SM00255">
    <property type="entry name" value="TIR"/>
    <property type="match status" value="1"/>
</dbReference>
<dbReference type="GO" id="GO:0005524">
    <property type="term" value="F:ATP binding"/>
    <property type="evidence" value="ECO:0007669"/>
    <property type="project" value="UniProtKB-KW"/>
</dbReference>
<accession>A0A4P6K1Y9</accession>
<dbReference type="OrthoDB" id="883741at2"/>
<keyword evidence="2" id="KW-0547">Nucleotide-binding</keyword>
<keyword evidence="5" id="KW-0802">TPR repeat</keyword>
<dbReference type="Pfam" id="PF13424">
    <property type="entry name" value="TPR_12"/>
    <property type="match status" value="1"/>
</dbReference>
<dbReference type="Pfam" id="PF13414">
    <property type="entry name" value="TPR_11"/>
    <property type="match status" value="1"/>
</dbReference>
<proteinExistence type="predicted"/>
<dbReference type="Proteomes" id="UP000290365">
    <property type="component" value="Chromosome"/>
</dbReference>
<evidence type="ECO:0000313" key="9">
    <source>
        <dbReference type="EMBL" id="QBD81853.1"/>
    </source>
</evidence>
<dbReference type="EMBL" id="CP035758">
    <property type="protein sequence ID" value="QBD81853.1"/>
    <property type="molecule type" value="Genomic_DNA"/>
</dbReference>
<dbReference type="InterPro" id="IPR000157">
    <property type="entry name" value="TIR_dom"/>
</dbReference>
<dbReference type="Pfam" id="PF00069">
    <property type="entry name" value="Pkinase"/>
    <property type="match status" value="1"/>
</dbReference>
<keyword evidence="6" id="KW-1133">Transmembrane helix</keyword>
<dbReference type="PROSITE" id="PS50011">
    <property type="entry name" value="PROTEIN_KINASE_DOM"/>
    <property type="match status" value="1"/>
</dbReference>
<feature type="domain" description="Protein kinase" evidence="7">
    <location>
        <begin position="1"/>
        <end position="262"/>
    </location>
</feature>
<feature type="domain" description="TIR" evidence="8">
    <location>
        <begin position="267"/>
        <end position="403"/>
    </location>
</feature>
<organism evidence="9 10">
    <name type="scientific">Ktedonosporobacter rubrisoli</name>
    <dbReference type="NCBI Taxonomy" id="2509675"/>
    <lineage>
        <taxon>Bacteria</taxon>
        <taxon>Bacillati</taxon>
        <taxon>Chloroflexota</taxon>
        <taxon>Ktedonobacteria</taxon>
        <taxon>Ktedonobacterales</taxon>
        <taxon>Ktedonosporobacteraceae</taxon>
        <taxon>Ktedonosporobacter</taxon>
    </lineage>
</organism>
<evidence type="ECO:0000313" key="10">
    <source>
        <dbReference type="Proteomes" id="UP000290365"/>
    </source>
</evidence>
<feature type="transmembrane region" description="Helical" evidence="6">
    <location>
        <begin position="511"/>
        <end position="533"/>
    </location>
</feature>
<keyword evidence="6" id="KW-0812">Transmembrane</keyword>
<feature type="transmembrane region" description="Helical" evidence="6">
    <location>
        <begin position="321"/>
        <end position="342"/>
    </location>
</feature>
<dbReference type="KEGG" id="kbs:EPA93_40120"/>
<dbReference type="SMART" id="SM00028">
    <property type="entry name" value="TPR"/>
    <property type="match status" value="3"/>
</dbReference>
<dbReference type="Gene3D" id="3.30.200.20">
    <property type="entry name" value="Phosphorylase Kinase, domain 1"/>
    <property type="match status" value="1"/>
</dbReference>
<dbReference type="SUPFAM" id="SSF48452">
    <property type="entry name" value="TPR-like"/>
    <property type="match status" value="1"/>
</dbReference>
<dbReference type="SUPFAM" id="SSF56112">
    <property type="entry name" value="Protein kinase-like (PK-like)"/>
    <property type="match status" value="1"/>
</dbReference>
<dbReference type="GO" id="GO:0007165">
    <property type="term" value="P:signal transduction"/>
    <property type="evidence" value="ECO:0007669"/>
    <property type="project" value="InterPro"/>
</dbReference>
<gene>
    <name evidence="9" type="ORF">EPA93_40120</name>
</gene>
<keyword evidence="6" id="KW-0472">Membrane</keyword>
<dbReference type="SUPFAM" id="SSF52200">
    <property type="entry name" value="Toll/Interleukin receptor TIR domain"/>
    <property type="match status" value="1"/>
</dbReference>
<dbReference type="PANTHER" id="PTHR43289">
    <property type="entry name" value="MITOGEN-ACTIVATED PROTEIN KINASE KINASE KINASE 20-RELATED"/>
    <property type="match status" value="1"/>
</dbReference>
<evidence type="ECO:0000256" key="1">
    <source>
        <dbReference type="ARBA" id="ARBA00022679"/>
    </source>
</evidence>
<evidence type="ECO:0000259" key="8">
    <source>
        <dbReference type="PROSITE" id="PS50104"/>
    </source>
</evidence>
<dbReference type="PROSITE" id="PS50005">
    <property type="entry name" value="TPR"/>
    <property type="match status" value="1"/>
</dbReference>
<dbReference type="Gene3D" id="1.10.510.10">
    <property type="entry name" value="Transferase(Phosphotransferase) domain 1"/>
    <property type="match status" value="1"/>
</dbReference>
<dbReference type="Gene3D" id="3.40.50.10140">
    <property type="entry name" value="Toll/interleukin-1 receptor homology (TIR) domain"/>
    <property type="match status" value="1"/>
</dbReference>
<dbReference type="CDD" id="cd14014">
    <property type="entry name" value="STKc_PknB_like"/>
    <property type="match status" value="1"/>
</dbReference>
<keyword evidence="3" id="KW-0418">Kinase</keyword>
<dbReference type="InterPro" id="IPR011009">
    <property type="entry name" value="Kinase-like_dom_sf"/>
</dbReference>
<dbReference type="InterPro" id="IPR000719">
    <property type="entry name" value="Prot_kinase_dom"/>
</dbReference>
<dbReference type="PANTHER" id="PTHR43289:SF34">
    <property type="entry name" value="SERINE_THREONINE-PROTEIN KINASE YBDM-RELATED"/>
    <property type="match status" value="1"/>
</dbReference>
<dbReference type="RefSeq" id="WP_129892914.1">
    <property type="nucleotide sequence ID" value="NZ_CP035758.1"/>
</dbReference>
<sequence>MIKQIGPAATSTVYQAEHSRLDRLFALKVVLKEPANRDAECIRRAVHEIRSIAKLDHPHILPLCEYGKAEIDGTRLLYVVMPYRRRGSLLQRLEQQSSNRQLSLKEIVQVVQQVADALQYAHDHQVLHLNVKPSNILLDESTTPERPHWLLADFCSAQLNGISQSARNMPMYIAPEQWDGCSEPATDQYALACLAYHLLTGRPPFIVDSEAVKSQHLGSLPPSPGAFNPELPAALDIVLLRALAKRPEKRFPDIHAFAQAFARAFSSTQMLFFSYAHRDKALRDRLEEHLSILKYRGLITSWHDREITAGDDWKREINTHLAQASIILLLISPSFMASRYCYSVEMRHALNRHEQGLAHVVPVLLRPVLYTGAPFEKLQMLPVNGKAVTTWQNRDSAFVDVALGIERLAEKFTSPTLDKKITAPARNSQVFPEGKFIPPLPSVSAPNVWETPSMPLDTPILVPRPVPTAPLSLPKPAIPLRTFIVLVLAGMLAIGTSLVVFLLHISSLPLLILMIGLDFISLATILVKIYAFVKAGRSREARREEARQQAALRERQVQERKELLRQRREEERRKQERTYYEQALAAYEVALQQHPADATAFHGMGYVLLRLERYDEALLAFEQALALRQASSTYVYMGDTLTLLERYEEAVKAYKHALALDSSSASAYAGMSKALLGFGKTAEAKKAQERAKQLSPDD</sequence>
<keyword evidence="10" id="KW-1185">Reference proteome</keyword>
<dbReference type="Gene3D" id="1.25.40.10">
    <property type="entry name" value="Tetratricopeptide repeat domain"/>
    <property type="match status" value="2"/>
</dbReference>
<evidence type="ECO:0000256" key="5">
    <source>
        <dbReference type="PROSITE-ProRule" id="PRU00339"/>
    </source>
</evidence>
<keyword evidence="4" id="KW-0067">ATP-binding</keyword>
<reference evidence="9 10" key="1">
    <citation type="submission" date="2019-01" db="EMBL/GenBank/DDBJ databases">
        <title>Ktedonosporobacter rubrisoli SCAWS-G2.</title>
        <authorList>
            <person name="Huang Y."/>
            <person name="Yan B."/>
        </authorList>
    </citation>
    <scope>NUCLEOTIDE SEQUENCE [LARGE SCALE GENOMIC DNA]</scope>
    <source>
        <strain evidence="9 10">SCAWS-G2</strain>
    </source>
</reference>
<dbReference type="InterPro" id="IPR019734">
    <property type="entry name" value="TPR_rpt"/>
</dbReference>
<evidence type="ECO:0000259" key="7">
    <source>
        <dbReference type="PROSITE" id="PS50011"/>
    </source>
</evidence>
<evidence type="ECO:0000256" key="3">
    <source>
        <dbReference type="ARBA" id="ARBA00022777"/>
    </source>
</evidence>